<dbReference type="RefSeq" id="WP_023174683.1">
    <property type="nucleotide sequence ID" value="NC_022600.1"/>
</dbReference>
<keyword evidence="3 5" id="KW-1133">Transmembrane helix</keyword>
<evidence type="ECO:0000313" key="6">
    <source>
        <dbReference type="EMBL" id="AGY59416.1"/>
    </source>
</evidence>
<proteinExistence type="predicted"/>
<name>U5QKH9_GLOK1</name>
<evidence type="ECO:0000256" key="2">
    <source>
        <dbReference type="ARBA" id="ARBA00022692"/>
    </source>
</evidence>
<gene>
    <name evidence="6" type="ORF">GKIL_3170</name>
</gene>
<sequence>MDLAVERFKFPLRLLLSAFMIAAGCLHFLNPAPFVKIVPAALPAPALLVYISGFFEILGGIGLLLPPLCQPASWGLIALFIAVFPANINMAVNDIVLEGIPHIPWLYWLRLPLQAVLIAWAWWVGQPASETKD</sequence>
<dbReference type="KEGG" id="glj:GKIL_3170"/>
<dbReference type="PROSITE" id="PS51257">
    <property type="entry name" value="PROKAR_LIPOPROTEIN"/>
    <property type="match status" value="1"/>
</dbReference>
<dbReference type="PATRIC" id="fig|1183438.3.peg.3120"/>
<keyword evidence="4 5" id="KW-0472">Membrane</keyword>
<dbReference type="PANTHER" id="PTHR36974:SF1">
    <property type="entry name" value="DOXX FAMILY MEMBRANE PROTEIN"/>
    <property type="match status" value="1"/>
</dbReference>
<feature type="transmembrane region" description="Helical" evidence="5">
    <location>
        <begin position="72"/>
        <end position="93"/>
    </location>
</feature>
<dbReference type="GO" id="GO:0016020">
    <property type="term" value="C:membrane"/>
    <property type="evidence" value="ECO:0007669"/>
    <property type="project" value="UniProtKB-SubCell"/>
</dbReference>
<reference evidence="6 7" key="1">
    <citation type="journal article" date="2013" name="PLoS ONE">
        <title>Cultivation and Complete Genome Sequencing of Gloeobacter kilaueensis sp. nov., from a Lava Cave in Kilauea Caldera, Hawai'i.</title>
        <authorList>
            <person name="Saw J.H."/>
            <person name="Schatz M."/>
            <person name="Brown M.V."/>
            <person name="Kunkel D.D."/>
            <person name="Foster J.S."/>
            <person name="Shick H."/>
            <person name="Christensen S."/>
            <person name="Hou S."/>
            <person name="Wan X."/>
            <person name="Donachie S.P."/>
        </authorList>
    </citation>
    <scope>NUCLEOTIDE SEQUENCE [LARGE SCALE GENOMIC DNA]</scope>
    <source>
        <strain evidence="7">JS</strain>
    </source>
</reference>
<dbReference type="HOGENOM" id="CLU_128738_4_0_3"/>
<evidence type="ECO:0008006" key="8">
    <source>
        <dbReference type="Google" id="ProtNLM"/>
    </source>
</evidence>
<dbReference type="eggNOG" id="COG4270">
    <property type="taxonomic scope" value="Bacteria"/>
</dbReference>
<dbReference type="Pfam" id="PF07681">
    <property type="entry name" value="DoxX"/>
    <property type="match status" value="1"/>
</dbReference>
<dbReference type="PANTHER" id="PTHR36974">
    <property type="entry name" value="MEMBRANE PROTEIN-RELATED"/>
    <property type="match status" value="1"/>
</dbReference>
<feature type="transmembrane region" description="Helical" evidence="5">
    <location>
        <begin position="105"/>
        <end position="125"/>
    </location>
</feature>
<dbReference type="Proteomes" id="UP000017396">
    <property type="component" value="Chromosome"/>
</dbReference>
<evidence type="ECO:0000256" key="3">
    <source>
        <dbReference type="ARBA" id="ARBA00022989"/>
    </source>
</evidence>
<evidence type="ECO:0000256" key="5">
    <source>
        <dbReference type="SAM" id="Phobius"/>
    </source>
</evidence>
<keyword evidence="7" id="KW-1185">Reference proteome</keyword>
<evidence type="ECO:0000313" key="7">
    <source>
        <dbReference type="Proteomes" id="UP000017396"/>
    </source>
</evidence>
<comment type="subcellular location">
    <subcellularLocation>
        <location evidence="1">Membrane</location>
        <topology evidence="1">Multi-pass membrane protein</topology>
    </subcellularLocation>
</comment>
<feature type="transmembrane region" description="Helical" evidence="5">
    <location>
        <begin position="12"/>
        <end position="29"/>
    </location>
</feature>
<dbReference type="OrthoDB" id="327939at2"/>
<dbReference type="AlphaFoldDB" id="U5QKH9"/>
<protein>
    <recommendedName>
        <fullName evidence="8">DoxX family protein</fullName>
    </recommendedName>
</protein>
<feature type="transmembrane region" description="Helical" evidence="5">
    <location>
        <begin position="41"/>
        <end position="65"/>
    </location>
</feature>
<accession>U5QKH9</accession>
<organism evidence="6 7">
    <name type="scientific">Gloeobacter kilaueensis (strain ATCC BAA-2537 / CCAP 1431/1 / ULC 316 / JS1)</name>
    <dbReference type="NCBI Taxonomy" id="1183438"/>
    <lineage>
        <taxon>Bacteria</taxon>
        <taxon>Bacillati</taxon>
        <taxon>Cyanobacteriota</taxon>
        <taxon>Cyanophyceae</taxon>
        <taxon>Gloeobacterales</taxon>
        <taxon>Gloeobacteraceae</taxon>
        <taxon>Gloeobacter</taxon>
    </lineage>
</organism>
<dbReference type="InterPro" id="IPR032808">
    <property type="entry name" value="DoxX"/>
</dbReference>
<keyword evidence="2 5" id="KW-0812">Transmembrane</keyword>
<dbReference type="STRING" id="1183438.GKIL_3170"/>
<evidence type="ECO:0000256" key="4">
    <source>
        <dbReference type="ARBA" id="ARBA00023136"/>
    </source>
</evidence>
<evidence type="ECO:0000256" key="1">
    <source>
        <dbReference type="ARBA" id="ARBA00004141"/>
    </source>
</evidence>
<dbReference type="EMBL" id="CP003587">
    <property type="protein sequence ID" value="AGY59416.1"/>
    <property type="molecule type" value="Genomic_DNA"/>
</dbReference>